<evidence type="ECO:0000259" key="3">
    <source>
        <dbReference type="PROSITE" id="PS51186"/>
    </source>
</evidence>
<name>A0A410M9T4_9BACI</name>
<dbReference type="InterPro" id="IPR000182">
    <property type="entry name" value="GNAT_dom"/>
</dbReference>
<feature type="domain" description="N-acetyltransferase" evidence="3">
    <location>
        <begin position="31"/>
        <end position="179"/>
    </location>
</feature>
<evidence type="ECO:0000313" key="4">
    <source>
        <dbReference type="EMBL" id="QAS51491.1"/>
    </source>
</evidence>
<proteinExistence type="predicted"/>
<dbReference type="InterPro" id="IPR016181">
    <property type="entry name" value="Acyl_CoA_acyltransferase"/>
</dbReference>
<dbReference type="PANTHER" id="PTHR43877">
    <property type="entry name" value="AMINOALKYLPHOSPHONATE N-ACETYLTRANSFERASE-RELATED-RELATED"/>
    <property type="match status" value="1"/>
</dbReference>
<reference evidence="4 5" key="1">
    <citation type="submission" date="2018-01" db="EMBL/GenBank/DDBJ databases">
        <title>The whole genome sequencing and assembly of Halobacillus litoralis ERB031 strain.</title>
        <authorList>
            <person name="Lee S.-J."/>
            <person name="Park M.-K."/>
            <person name="Kim J.-Y."/>
            <person name="Lee Y.-J."/>
            <person name="Yi H."/>
            <person name="Bahn Y.-S."/>
            <person name="Kim J.F."/>
            <person name="Lee D.-W."/>
        </authorList>
    </citation>
    <scope>NUCLEOTIDE SEQUENCE [LARGE SCALE GENOMIC DNA]</scope>
    <source>
        <strain evidence="4 5">ERB 031</strain>
    </source>
</reference>
<dbReference type="Pfam" id="PF00583">
    <property type="entry name" value="Acetyltransf_1"/>
    <property type="match status" value="1"/>
</dbReference>
<evidence type="ECO:0000256" key="1">
    <source>
        <dbReference type="ARBA" id="ARBA00022679"/>
    </source>
</evidence>
<dbReference type="InterPro" id="IPR050832">
    <property type="entry name" value="Bact_Acetyltransf"/>
</dbReference>
<sequence length="179" mass="20901">MIEGKINIVPLTIENIEDVNATNDYFTVFGRLIPTFNGRIWTHEEELFNETKEIKFPDDHLNWEEFLDNGDKTLFFAYMKGKCVGQIRMMKARNRFCYIENIAVIKQARKQGVGTELLKVAEKWARERNLAGLSLETQNDNLGAIRFYIRHGFELGGVDTHTHMKNPNIDIALYWYKPL</sequence>
<dbReference type="KEGG" id="hli:HLI_04270"/>
<dbReference type="OrthoDB" id="9800193at2"/>
<dbReference type="AlphaFoldDB" id="A0A410M9T4"/>
<protein>
    <submittedName>
        <fullName evidence="4">N-acetyltransferase</fullName>
    </submittedName>
</protein>
<dbReference type="Gene3D" id="3.40.630.30">
    <property type="match status" value="1"/>
</dbReference>
<dbReference type="EMBL" id="CP026118">
    <property type="protein sequence ID" value="QAS51491.1"/>
    <property type="molecule type" value="Genomic_DNA"/>
</dbReference>
<accession>A0A410M9T4</accession>
<dbReference type="PRINTS" id="PR01754">
    <property type="entry name" value="SACTRNSFRASE"/>
</dbReference>
<dbReference type="CDD" id="cd04301">
    <property type="entry name" value="NAT_SF"/>
    <property type="match status" value="1"/>
</dbReference>
<evidence type="ECO:0000256" key="2">
    <source>
        <dbReference type="ARBA" id="ARBA00023315"/>
    </source>
</evidence>
<keyword evidence="1 4" id="KW-0808">Transferase</keyword>
<dbReference type="SUPFAM" id="SSF55729">
    <property type="entry name" value="Acyl-CoA N-acyltransferases (Nat)"/>
    <property type="match status" value="1"/>
</dbReference>
<dbReference type="PANTHER" id="PTHR43877:SF2">
    <property type="entry name" value="AMINOALKYLPHOSPHONATE N-ACETYLTRANSFERASE-RELATED"/>
    <property type="match status" value="1"/>
</dbReference>
<gene>
    <name evidence="4" type="ORF">HLI_04270</name>
</gene>
<dbReference type="PROSITE" id="PS51186">
    <property type="entry name" value="GNAT"/>
    <property type="match status" value="1"/>
</dbReference>
<keyword evidence="2" id="KW-0012">Acyltransferase</keyword>
<dbReference type="RefSeq" id="WP_128523299.1">
    <property type="nucleotide sequence ID" value="NZ_CP026118.1"/>
</dbReference>
<dbReference type="GO" id="GO:0016747">
    <property type="term" value="F:acyltransferase activity, transferring groups other than amino-acyl groups"/>
    <property type="evidence" value="ECO:0007669"/>
    <property type="project" value="InterPro"/>
</dbReference>
<organism evidence="4 5">
    <name type="scientific">Halobacillus litoralis</name>
    <dbReference type="NCBI Taxonomy" id="45668"/>
    <lineage>
        <taxon>Bacteria</taxon>
        <taxon>Bacillati</taxon>
        <taxon>Bacillota</taxon>
        <taxon>Bacilli</taxon>
        <taxon>Bacillales</taxon>
        <taxon>Bacillaceae</taxon>
        <taxon>Halobacillus</taxon>
    </lineage>
</organism>
<dbReference type="InterPro" id="IPR008125">
    <property type="entry name" value="Streptothricin_AcTrfase"/>
</dbReference>
<evidence type="ECO:0000313" key="5">
    <source>
        <dbReference type="Proteomes" id="UP000287756"/>
    </source>
</evidence>
<dbReference type="Proteomes" id="UP000287756">
    <property type="component" value="Chromosome"/>
</dbReference>